<dbReference type="GO" id="GO:0003723">
    <property type="term" value="F:RNA binding"/>
    <property type="evidence" value="ECO:0007669"/>
    <property type="project" value="InterPro"/>
</dbReference>
<evidence type="ECO:0008006" key="3">
    <source>
        <dbReference type="Google" id="ProtNLM"/>
    </source>
</evidence>
<gene>
    <name evidence="1" type="ORF">BN938_1683</name>
</gene>
<dbReference type="EMBL" id="HG934468">
    <property type="protein sequence ID" value="CDN31763.1"/>
    <property type="molecule type" value="Genomic_DNA"/>
</dbReference>
<dbReference type="HOGENOM" id="CLU_153067_3_0_10"/>
<organism evidence="1 2">
    <name type="scientific">Mucinivorans hirudinis</name>
    <dbReference type="NCBI Taxonomy" id="1433126"/>
    <lineage>
        <taxon>Bacteria</taxon>
        <taxon>Pseudomonadati</taxon>
        <taxon>Bacteroidota</taxon>
        <taxon>Bacteroidia</taxon>
        <taxon>Bacteroidales</taxon>
        <taxon>Rikenellaceae</taxon>
        <taxon>Mucinivorans</taxon>
    </lineage>
</organism>
<evidence type="ECO:0000313" key="1">
    <source>
        <dbReference type="EMBL" id="CDN31763.1"/>
    </source>
</evidence>
<dbReference type="Proteomes" id="UP000027616">
    <property type="component" value="Chromosome I"/>
</dbReference>
<dbReference type="GO" id="GO:0110001">
    <property type="term" value="C:toxin-antitoxin complex"/>
    <property type="evidence" value="ECO:0007669"/>
    <property type="project" value="InterPro"/>
</dbReference>
<accession>A0A060RCY7</accession>
<dbReference type="STRING" id="1433126.BN938_1683"/>
<protein>
    <recommendedName>
        <fullName evidence="3">HigB toxin protein</fullName>
    </recommendedName>
</protein>
<keyword evidence="2" id="KW-1185">Reference proteome</keyword>
<proteinExistence type="predicted"/>
<sequence length="97" mass="11506">MRIIAHRTLVLFYTKHTSAKSALEEWYTKTAKANWENFADMKKEFNSVDSVGNQRYVFNIKGNDYRLVAVVKFKIKMVYIRYIGTHKDYDKIDCSEI</sequence>
<dbReference type="InterPro" id="IPR018669">
    <property type="entry name" value="Toxin_HigB"/>
</dbReference>
<dbReference type="GO" id="GO:0004519">
    <property type="term" value="F:endonuclease activity"/>
    <property type="evidence" value="ECO:0007669"/>
    <property type="project" value="InterPro"/>
</dbReference>
<reference evidence="1 2" key="1">
    <citation type="journal article" date="2015" name="Genome Announc.">
        <title>Complete Genome Sequence of the Novel Leech Symbiont Mucinivorans hirudinis M3T.</title>
        <authorList>
            <person name="Nelson M.C."/>
            <person name="Bomar L."/>
            <person name="Graf J."/>
        </authorList>
    </citation>
    <scope>NUCLEOTIDE SEQUENCE [LARGE SCALE GENOMIC DNA]</scope>
    <source>
        <strain evidence="2">M3</strain>
    </source>
</reference>
<dbReference type="OrthoDB" id="9799912at2"/>
<dbReference type="eggNOG" id="COG4680">
    <property type="taxonomic scope" value="Bacteria"/>
</dbReference>
<name>A0A060RCY7_9BACT</name>
<dbReference type="Pfam" id="PF09907">
    <property type="entry name" value="HigB_toxin"/>
    <property type="match status" value="1"/>
</dbReference>
<dbReference type="AlphaFoldDB" id="A0A060RCY7"/>
<evidence type="ECO:0000313" key="2">
    <source>
        <dbReference type="Proteomes" id="UP000027616"/>
    </source>
</evidence>
<dbReference type="KEGG" id="rbc:BN938_1683"/>